<dbReference type="EMBL" id="ACYG01000019">
    <property type="protein sequence ID" value="EEV18047.1"/>
    <property type="molecule type" value="Genomic_DNA"/>
</dbReference>
<evidence type="ECO:0000256" key="3">
    <source>
        <dbReference type="ARBA" id="ARBA00022729"/>
    </source>
</evidence>
<reference evidence="5 6" key="1">
    <citation type="submission" date="2009-07" db="EMBL/GenBank/DDBJ databases">
        <authorList>
            <person name="Madupu R."/>
            <person name="Sebastian Y."/>
            <person name="Durkin A.S."/>
            <person name="Torralba M."/>
            <person name="Methe B."/>
            <person name="Sutton G.G."/>
            <person name="Strausberg R.L."/>
            <person name="Nelson K.E."/>
        </authorList>
    </citation>
    <scope>NUCLEOTIDE SEQUENCE [LARGE SCALE GENOMIC DNA]</scope>
    <source>
        <strain evidence="5 6">RM3268</strain>
    </source>
</reference>
<dbReference type="AlphaFoldDB" id="C8PG09"/>
<comment type="similarity">
    <text evidence="1">Belongs to the outer membrane porin (Opr) (TC 1.B.25) family.</text>
</comment>
<dbReference type="InterPro" id="IPR005318">
    <property type="entry name" value="OM_porin_bac"/>
</dbReference>
<evidence type="ECO:0000256" key="2">
    <source>
        <dbReference type="ARBA" id="ARBA00022448"/>
    </source>
</evidence>
<dbReference type="Pfam" id="PF03573">
    <property type="entry name" value="OprD"/>
    <property type="match status" value="1"/>
</dbReference>
<dbReference type="RefSeq" id="WP_005870310.1">
    <property type="nucleotide sequence ID" value="NZ_ACYG01000019.1"/>
</dbReference>
<gene>
    <name evidence="5" type="ORF">CAMGR0001_0802</name>
</gene>
<feature type="signal peptide" evidence="4">
    <location>
        <begin position="1"/>
        <end position="22"/>
    </location>
</feature>
<keyword evidence="3 4" id="KW-0732">Signal</keyword>
<dbReference type="STRING" id="824.CGRAC_1221"/>
<evidence type="ECO:0000256" key="1">
    <source>
        <dbReference type="ARBA" id="ARBA00009075"/>
    </source>
</evidence>
<keyword evidence="2" id="KW-0813">Transport</keyword>
<comment type="caution">
    <text evidence="5">The sequence shown here is derived from an EMBL/GenBank/DDBJ whole genome shotgun (WGS) entry which is preliminary data.</text>
</comment>
<organism evidence="5 6">
    <name type="scientific">Campylobacter gracilis RM3268</name>
    <dbReference type="NCBI Taxonomy" id="553220"/>
    <lineage>
        <taxon>Bacteria</taxon>
        <taxon>Pseudomonadati</taxon>
        <taxon>Campylobacterota</taxon>
        <taxon>Epsilonproteobacteria</taxon>
        <taxon>Campylobacterales</taxon>
        <taxon>Campylobacteraceae</taxon>
        <taxon>Campylobacter</taxon>
    </lineage>
</organism>
<keyword evidence="6" id="KW-1185">Reference proteome</keyword>
<name>C8PG09_9BACT</name>
<protein>
    <submittedName>
        <fullName evidence="5">Outer membrane porin, OprD family</fullName>
    </submittedName>
</protein>
<dbReference type="GO" id="GO:0015288">
    <property type="term" value="F:porin activity"/>
    <property type="evidence" value="ECO:0007669"/>
    <property type="project" value="TreeGrafter"/>
</dbReference>
<sequence length="463" mass="49349">MKLIKLSLAAAVCACVVSSLSAAESVAEAITNGKLGGTVKTTYANKTVDNRGEAATGDNDYEAFGVGLELGYVTDPLYGFRIGLTGQGWLMPYHVGSSNKAAYDKEWYTKGAVLSELYLGYGIGNTDIKAGRQYVVTPLVAGNYTRAFKEAFEGVAISNKDIPDTTLWGGWFYKFQGRSKTAMGAPAGEGKAPLFKDRVILGNMTGPVAVKFENIFSAYVQNKSLPYTTLTGAYAAVTDVKPANALKEGDVSLYLAEANVKVPVGEILKLGFDLNYKGSRVDGGLEPRRLDGDMFGARVSVSEFFGFGLSYAYTTVSDDDAVILGVGNGPGSYTALPIRGPFVFTGYAGMDTHKIVLDYNFGAIGLDGFKTALHYVKGDQDRVGGTNNINASGAAGQRVGTSMDIEGWAVTANYAPKAVKGLSLGVTYTALERSDHYASGVNRKFDENEIWLQAAYKFDLSGK</sequence>
<proteinExistence type="inferred from homology"/>
<dbReference type="Proteomes" id="UP000005709">
    <property type="component" value="Unassembled WGS sequence"/>
</dbReference>
<dbReference type="OrthoDB" id="5338521at2"/>
<dbReference type="Gene3D" id="2.40.160.10">
    <property type="entry name" value="Porin"/>
    <property type="match status" value="1"/>
</dbReference>
<dbReference type="PANTHER" id="PTHR34596:SF2">
    <property type="entry name" value="CHITOPORIN"/>
    <property type="match status" value="1"/>
</dbReference>
<accession>C8PG09</accession>
<dbReference type="PANTHER" id="PTHR34596">
    <property type="entry name" value="CHITOPORIN"/>
    <property type="match status" value="1"/>
</dbReference>
<evidence type="ECO:0000256" key="4">
    <source>
        <dbReference type="SAM" id="SignalP"/>
    </source>
</evidence>
<dbReference type="GO" id="GO:0016020">
    <property type="term" value="C:membrane"/>
    <property type="evidence" value="ECO:0007669"/>
    <property type="project" value="InterPro"/>
</dbReference>
<dbReference type="InterPro" id="IPR023614">
    <property type="entry name" value="Porin_dom_sf"/>
</dbReference>
<evidence type="ECO:0000313" key="5">
    <source>
        <dbReference type="EMBL" id="EEV18047.1"/>
    </source>
</evidence>
<dbReference type="eggNOG" id="COG4773">
    <property type="taxonomic scope" value="Bacteria"/>
</dbReference>
<feature type="chain" id="PRO_5002989174" evidence="4">
    <location>
        <begin position="23"/>
        <end position="463"/>
    </location>
</feature>
<evidence type="ECO:0000313" key="6">
    <source>
        <dbReference type="Proteomes" id="UP000005709"/>
    </source>
</evidence>